<dbReference type="Proteomes" id="UP000192761">
    <property type="component" value="Unassembled WGS sequence"/>
</dbReference>
<dbReference type="EMBL" id="FWXD01000009">
    <property type="protein sequence ID" value="SMC24296.1"/>
    <property type="molecule type" value="Genomic_DNA"/>
</dbReference>
<accession>A0A1W1XJY7</accession>
<gene>
    <name evidence="2" type="ORF">SAMN02745857_01826</name>
</gene>
<dbReference type="AlphaFoldDB" id="A0A1W1XJY7"/>
<evidence type="ECO:0000313" key="3">
    <source>
        <dbReference type="Proteomes" id="UP000192761"/>
    </source>
</evidence>
<evidence type="ECO:0000256" key="1">
    <source>
        <dbReference type="SAM" id="MobiDB-lite"/>
    </source>
</evidence>
<proteinExistence type="predicted"/>
<dbReference type="OrthoDB" id="10004051at2"/>
<sequence length="121" mass="12594">MAQMRRLALLCLTLMLALTLQGSLRVWHELGMPGQSGLTQSLCSTQGMSNPRELPLPGHPQLSCPDCTAAIAGGTGVPLLPWVAPLPATRLTALTALPAAPDQPSTPLARLREARAPPGSA</sequence>
<reference evidence="2 3" key="1">
    <citation type="submission" date="2017-04" db="EMBL/GenBank/DDBJ databases">
        <authorList>
            <person name="Afonso C.L."/>
            <person name="Miller P.J."/>
            <person name="Scott M.A."/>
            <person name="Spackman E."/>
            <person name="Goraichik I."/>
            <person name="Dimitrov K.M."/>
            <person name="Suarez D.L."/>
            <person name="Swayne D.E."/>
        </authorList>
    </citation>
    <scope>NUCLEOTIDE SEQUENCE [LARGE SCALE GENOMIC DNA]</scope>
    <source>
        <strain evidence="2 3">DSM 23236</strain>
    </source>
</reference>
<keyword evidence="3" id="KW-1185">Reference proteome</keyword>
<dbReference type="STRING" id="1121001.SAMN02745857_01826"/>
<dbReference type="RefSeq" id="WP_084090484.1">
    <property type="nucleotide sequence ID" value="NZ_FWXD01000009.1"/>
</dbReference>
<evidence type="ECO:0008006" key="4">
    <source>
        <dbReference type="Google" id="ProtNLM"/>
    </source>
</evidence>
<evidence type="ECO:0000313" key="2">
    <source>
        <dbReference type="EMBL" id="SMC24296.1"/>
    </source>
</evidence>
<feature type="region of interest" description="Disordered" evidence="1">
    <location>
        <begin position="98"/>
        <end position="121"/>
    </location>
</feature>
<name>A0A1W1XJY7_9NEIS</name>
<protein>
    <recommendedName>
        <fullName evidence="4">DUF2946 domain-containing protein</fullName>
    </recommendedName>
</protein>
<organism evidence="2 3">
    <name type="scientific">Andreprevotia lacus DSM 23236</name>
    <dbReference type="NCBI Taxonomy" id="1121001"/>
    <lineage>
        <taxon>Bacteria</taxon>
        <taxon>Pseudomonadati</taxon>
        <taxon>Pseudomonadota</taxon>
        <taxon>Betaproteobacteria</taxon>
        <taxon>Neisseriales</taxon>
        <taxon>Chitinibacteraceae</taxon>
        <taxon>Andreprevotia</taxon>
    </lineage>
</organism>